<dbReference type="Gene3D" id="1.10.1740.10">
    <property type="match status" value="1"/>
</dbReference>
<evidence type="ECO:0000256" key="1">
    <source>
        <dbReference type="ARBA" id="ARBA00010641"/>
    </source>
</evidence>
<dbReference type="Proteomes" id="UP001465426">
    <property type="component" value="Unassembled WGS sequence"/>
</dbReference>
<sequence length="186" mass="22213">MESLIDKTQLAEENQEELFEQVVKEYGKSIYIYIVSLVKHKELAEDLYQEVLISAYTSFGYFEDVQKVKSWLYKIALNKCRDYWRKEKSSKKFWEETVYTYARDTSVALEPEETLLCKCDKEEMIDTLEELPNMYKEPLLLFYYHNQTLVEISNHTKTPLSTVKTRMKRAKDQLKPKVMNKNIAYL</sequence>
<dbReference type="Pfam" id="PF08281">
    <property type="entry name" value="Sigma70_r4_2"/>
    <property type="match status" value="1"/>
</dbReference>
<evidence type="ECO:0000313" key="7">
    <source>
        <dbReference type="EMBL" id="MEQ2464587.1"/>
    </source>
</evidence>
<dbReference type="InterPro" id="IPR039425">
    <property type="entry name" value="RNA_pol_sigma-70-like"/>
</dbReference>
<dbReference type="CDD" id="cd06171">
    <property type="entry name" value="Sigma70_r4"/>
    <property type="match status" value="1"/>
</dbReference>
<keyword evidence="8" id="KW-1185">Reference proteome</keyword>
<comment type="similarity">
    <text evidence="1">Belongs to the sigma-70 factor family. ECF subfamily.</text>
</comment>
<dbReference type="InterPro" id="IPR013324">
    <property type="entry name" value="RNA_pol_sigma_r3/r4-like"/>
</dbReference>
<dbReference type="InterPro" id="IPR036388">
    <property type="entry name" value="WH-like_DNA-bd_sf"/>
</dbReference>
<dbReference type="Gene3D" id="1.10.10.10">
    <property type="entry name" value="Winged helix-like DNA-binding domain superfamily/Winged helix DNA-binding domain"/>
    <property type="match status" value="1"/>
</dbReference>
<dbReference type="PANTHER" id="PTHR43133:SF60">
    <property type="entry name" value="RNA POLYMERASE SIGMA FACTOR SIGV"/>
    <property type="match status" value="1"/>
</dbReference>
<dbReference type="NCBIfam" id="TIGR02937">
    <property type="entry name" value="sigma70-ECF"/>
    <property type="match status" value="1"/>
</dbReference>
<evidence type="ECO:0000259" key="5">
    <source>
        <dbReference type="Pfam" id="PF04542"/>
    </source>
</evidence>
<dbReference type="InterPro" id="IPR007627">
    <property type="entry name" value="RNA_pol_sigma70_r2"/>
</dbReference>
<name>A0ABV1EU20_9BACI</name>
<evidence type="ECO:0000313" key="8">
    <source>
        <dbReference type="Proteomes" id="UP001465426"/>
    </source>
</evidence>
<dbReference type="InterPro" id="IPR014284">
    <property type="entry name" value="RNA_pol_sigma-70_dom"/>
</dbReference>
<dbReference type="InterPro" id="IPR013249">
    <property type="entry name" value="RNA_pol_sigma70_r4_t2"/>
</dbReference>
<evidence type="ECO:0000256" key="3">
    <source>
        <dbReference type="ARBA" id="ARBA00023082"/>
    </source>
</evidence>
<dbReference type="Pfam" id="PF04542">
    <property type="entry name" value="Sigma70_r2"/>
    <property type="match status" value="1"/>
</dbReference>
<feature type="domain" description="RNA polymerase sigma-70 region 2" evidence="5">
    <location>
        <begin position="23"/>
        <end position="88"/>
    </location>
</feature>
<evidence type="ECO:0000256" key="4">
    <source>
        <dbReference type="ARBA" id="ARBA00023163"/>
    </source>
</evidence>
<comment type="caution">
    <text evidence="7">The sequence shown here is derived from an EMBL/GenBank/DDBJ whole genome shotgun (WGS) entry which is preliminary data.</text>
</comment>
<reference evidence="7 8" key="1">
    <citation type="submission" date="2024-03" db="EMBL/GenBank/DDBJ databases">
        <title>Human intestinal bacterial collection.</title>
        <authorList>
            <person name="Pauvert C."/>
            <person name="Hitch T.C.A."/>
            <person name="Clavel T."/>
        </authorList>
    </citation>
    <scope>NUCLEOTIDE SEQUENCE [LARGE SCALE GENOMIC DNA]</scope>
    <source>
        <strain evidence="7 8">CLA-SR-H024</strain>
    </source>
</reference>
<dbReference type="InterPro" id="IPR013325">
    <property type="entry name" value="RNA_pol_sigma_r2"/>
</dbReference>
<evidence type="ECO:0000256" key="2">
    <source>
        <dbReference type="ARBA" id="ARBA00023015"/>
    </source>
</evidence>
<dbReference type="RefSeq" id="WP_031537393.1">
    <property type="nucleotide sequence ID" value="NZ_JBBMFN010000003.1"/>
</dbReference>
<keyword evidence="2" id="KW-0805">Transcription regulation</keyword>
<gene>
    <name evidence="7" type="ORF">WMO63_02745</name>
</gene>
<dbReference type="SUPFAM" id="SSF88946">
    <property type="entry name" value="Sigma2 domain of RNA polymerase sigma factors"/>
    <property type="match status" value="1"/>
</dbReference>
<proteinExistence type="inferred from homology"/>
<feature type="domain" description="RNA polymerase sigma factor 70 region 4 type 2" evidence="6">
    <location>
        <begin position="122"/>
        <end position="174"/>
    </location>
</feature>
<dbReference type="EMBL" id="JBBMFN010000003">
    <property type="protein sequence ID" value="MEQ2464587.1"/>
    <property type="molecule type" value="Genomic_DNA"/>
</dbReference>
<keyword evidence="3" id="KW-0731">Sigma factor</keyword>
<evidence type="ECO:0000259" key="6">
    <source>
        <dbReference type="Pfam" id="PF08281"/>
    </source>
</evidence>
<protein>
    <submittedName>
        <fullName evidence="7">RNA polymerase sigma factor</fullName>
    </submittedName>
</protein>
<keyword evidence="4" id="KW-0804">Transcription</keyword>
<dbReference type="SUPFAM" id="SSF88659">
    <property type="entry name" value="Sigma3 and sigma4 domains of RNA polymerase sigma factors"/>
    <property type="match status" value="1"/>
</dbReference>
<dbReference type="PANTHER" id="PTHR43133">
    <property type="entry name" value="RNA POLYMERASE ECF-TYPE SIGMA FACTO"/>
    <property type="match status" value="1"/>
</dbReference>
<organism evidence="7 8">
    <name type="scientific">Niallia hominis</name>
    <dbReference type="NCBI Taxonomy" id="3133173"/>
    <lineage>
        <taxon>Bacteria</taxon>
        <taxon>Bacillati</taxon>
        <taxon>Bacillota</taxon>
        <taxon>Bacilli</taxon>
        <taxon>Bacillales</taxon>
        <taxon>Bacillaceae</taxon>
        <taxon>Niallia</taxon>
    </lineage>
</organism>
<accession>A0ABV1EU20</accession>